<evidence type="ECO:0000313" key="11">
    <source>
        <dbReference type="Proteomes" id="UP001596015"/>
    </source>
</evidence>
<evidence type="ECO:0000256" key="5">
    <source>
        <dbReference type="ARBA" id="ARBA00022989"/>
    </source>
</evidence>
<dbReference type="EMBL" id="JBHSEO010000054">
    <property type="protein sequence ID" value="MFC4416808.1"/>
    <property type="molecule type" value="Genomic_DNA"/>
</dbReference>
<dbReference type="InterPro" id="IPR037185">
    <property type="entry name" value="EmrE-like"/>
</dbReference>
<gene>
    <name evidence="10" type="ORF">ACFO0E_10345</name>
</gene>
<keyword evidence="6 9" id="KW-0472">Membrane</keyword>
<keyword evidence="2" id="KW-0813">Transport</keyword>
<dbReference type="SUPFAM" id="SSF103481">
    <property type="entry name" value="Multidrug resistance efflux transporter EmrE"/>
    <property type="match status" value="1"/>
</dbReference>
<feature type="transmembrane region" description="Helical" evidence="9">
    <location>
        <begin position="30"/>
        <end position="51"/>
    </location>
</feature>
<dbReference type="InterPro" id="IPR000390">
    <property type="entry name" value="Small_drug/metabolite_transptr"/>
</dbReference>
<comment type="subcellular location">
    <subcellularLocation>
        <location evidence="1 8">Cell membrane</location>
        <topology evidence="1 8">Multi-pass membrane protein</topology>
    </subcellularLocation>
</comment>
<accession>A0ABV8XEB0</accession>
<dbReference type="Pfam" id="PF00893">
    <property type="entry name" value="Multi_Drug_Res"/>
    <property type="match status" value="1"/>
</dbReference>
<evidence type="ECO:0000256" key="2">
    <source>
        <dbReference type="ARBA" id="ARBA00022448"/>
    </source>
</evidence>
<proteinExistence type="inferred from homology"/>
<organism evidence="10 11">
    <name type="scientific">Chromohalobacter beijerinckii</name>
    <dbReference type="NCBI Taxonomy" id="86179"/>
    <lineage>
        <taxon>Bacteria</taxon>
        <taxon>Pseudomonadati</taxon>
        <taxon>Pseudomonadota</taxon>
        <taxon>Gammaproteobacteria</taxon>
        <taxon>Oceanospirillales</taxon>
        <taxon>Halomonadaceae</taxon>
        <taxon>Chromohalobacter</taxon>
    </lineage>
</organism>
<evidence type="ECO:0000256" key="4">
    <source>
        <dbReference type="ARBA" id="ARBA00022692"/>
    </source>
</evidence>
<dbReference type="Proteomes" id="UP001596015">
    <property type="component" value="Unassembled WGS sequence"/>
</dbReference>
<evidence type="ECO:0000313" key="10">
    <source>
        <dbReference type="EMBL" id="MFC4416808.1"/>
    </source>
</evidence>
<evidence type="ECO:0000256" key="6">
    <source>
        <dbReference type="ARBA" id="ARBA00023136"/>
    </source>
</evidence>
<dbReference type="RefSeq" id="WP_175575822.1">
    <property type="nucleotide sequence ID" value="NZ_JAKGAK010000007.1"/>
</dbReference>
<evidence type="ECO:0000256" key="8">
    <source>
        <dbReference type="RuleBase" id="RU003942"/>
    </source>
</evidence>
<keyword evidence="11" id="KW-1185">Reference proteome</keyword>
<comment type="similarity">
    <text evidence="7 8">Belongs to the drug/metabolite transporter (DMT) superfamily. Small multidrug resistance (SMR) (TC 2.A.7.1) family.</text>
</comment>
<evidence type="ECO:0000256" key="9">
    <source>
        <dbReference type="SAM" id="Phobius"/>
    </source>
</evidence>
<sequence>MMVYVFLAIAIIAEVVATSALKASQEFTRLWPSVTVVVGYALAFYMLTLALRDLPVGIAYAFWAGLGIVLVTLIGVVVYGEKPDLPAILGLGMIIAGVAIIQVFSRMSAH</sequence>
<keyword evidence="4 8" id="KW-0812">Transmembrane</keyword>
<evidence type="ECO:0000256" key="3">
    <source>
        <dbReference type="ARBA" id="ARBA00022475"/>
    </source>
</evidence>
<dbReference type="InterPro" id="IPR045324">
    <property type="entry name" value="Small_multidrug_res"/>
</dbReference>
<reference evidence="11" key="1">
    <citation type="journal article" date="2019" name="Int. J. Syst. Evol. Microbiol.">
        <title>The Global Catalogue of Microorganisms (GCM) 10K type strain sequencing project: providing services to taxonomists for standard genome sequencing and annotation.</title>
        <authorList>
            <consortium name="The Broad Institute Genomics Platform"/>
            <consortium name="The Broad Institute Genome Sequencing Center for Infectious Disease"/>
            <person name="Wu L."/>
            <person name="Ma J."/>
        </authorList>
    </citation>
    <scope>NUCLEOTIDE SEQUENCE [LARGE SCALE GENOMIC DNA]</scope>
    <source>
        <strain evidence="11">CCUG 49679</strain>
    </source>
</reference>
<dbReference type="PANTHER" id="PTHR30561">
    <property type="entry name" value="SMR FAMILY PROTON-DEPENDENT DRUG EFFLUX TRANSPORTER SUGE"/>
    <property type="match status" value="1"/>
</dbReference>
<evidence type="ECO:0000256" key="7">
    <source>
        <dbReference type="ARBA" id="ARBA00038032"/>
    </source>
</evidence>
<keyword evidence="5 9" id="KW-1133">Transmembrane helix</keyword>
<comment type="caution">
    <text evidence="10">The sequence shown here is derived from an EMBL/GenBank/DDBJ whole genome shotgun (WGS) entry which is preliminary data.</text>
</comment>
<name>A0ABV8XEB0_9GAMM</name>
<protein>
    <submittedName>
        <fullName evidence="10">DMT family transporter</fullName>
    </submittedName>
</protein>
<keyword evidence="3" id="KW-1003">Cell membrane</keyword>
<dbReference type="Gene3D" id="1.10.3730.20">
    <property type="match status" value="1"/>
</dbReference>
<feature type="transmembrane region" description="Helical" evidence="9">
    <location>
        <begin position="85"/>
        <end position="104"/>
    </location>
</feature>
<dbReference type="PANTHER" id="PTHR30561:SF1">
    <property type="entry name" value="MULTIDRUG TRANSPORTER EMRE"/>
    <property type="match status" value="1"/>
</dbReference>
<feature type="transmembrane region" description="Helical" evidence="9">
    <location>
        <begin position="58"/>
        <end position="79"/>
    </location>
</feature>
<evidence type="ECO:0000256" key="1">
    <source>
        <dbReference type="ARBA" id="ARBA00004651"/>
    </source>
</evidence>